<dbReference type="Gene3D" id="1.10.150.20">
    <property type="entry name" value="5' to 3' exonuclease, C-terminal subdomain"/>
    <property type="match status" value="2"/>
</dbReference>
<dbReference type="InterPro" id="IPR002298">
    <property type="entry name" value="DNA_polymerase_A"/>
</dbReference>
<keyword evidence="8" id="KW-0540">Nuclease</keyword>
<feature type="domain" description="DNA-directed DNA polymerase family A palm" evidence="18">
    <location>
        <begin position="792"/>
        <end position="998"/>
    </location>
</feature>
<dbReference type="Gene3D" id="1.20.1060.10">
    <property type="entry name" value="Taq DNA Polymerase, Chain T, domain 4"/>
    <property type="match status" value="1"/>
</dbReference>
<evidence type="ECO:0000256" key="10">
    <source>
        <dbReference type="ARBA" id="ARBA00022932"/>
    </source>
</evidence>
<dbReference type="GO" id="GO:0006302">
    <property type="term" value="P:double-strand break repair"/>
    <property type="evidence" value="ECO:0007669"/>
    <property type="project" value="TreeGrafter"/>
</dbReference>
<dbReference type="SMART" id="SM00475">
    <property type="entry name" value="53EXOc"/>
    <property type="match status" value="1"/>
</dbReference>
<evidence type="ECO:0000259" key="18">
    <source>
        <dbReference type="SMART" id="SM00482"/>
    </source>
</evidence>
<keyword evidence="15" id="KW-0269">Exonuclease</keyword>
<keyword evidence="6 15" id="KW-0548">Nucleotidyltransferase</keyword>
<dbReference type="InterPro" id="IPR036279">
    <property type="entry name" value="5-3_exonuclease_C_sf"/>
</dbReference>
<keyword evidence="15" id="KW-0378">Hydrolase</keyword>
<dbReference type="CDD" id="cd09859">
    <property type="entry name" value="PIN_53EXO"/>
    <property type="match status" value="1"/>
</dbReference>
<evidence type="ECO:0000256" key="14">
    <source>
        <dbReference type="NCBIfam" id="TIGR00593"/>
    </source>
</evidence>
<dbReference type="FunFam" id="1.10.150.20:FF:000003">
    <property type="entry name" value="DNA polymerase I"/>
    <property type="match status" value="1"/>
</dbReference>
<dbReference type="InterPro" id="IPR029060">
    <property type="entry name" value="PIN-like_dom_sf"/>
</dbReference>
<dbReference type="GO" id="GO:0006261">
    <property type="term" value="P:DNA-templated DNA replication"/>
    <property type="evidence" value="ECO:0007669"/>
    <property type="project" value="UniProtKB-UniRule"/>
</dbReference>
<dbReference type="InterPro" id="IPR020045">
    <property type="entry name" value="DNA_polI_H3TH"/>
</dbReference>
<dbReference type="InterPro" id="IPR020046">
    <property type="entry name" value="5-3_exonucl_a-hlix_arch_N"/>
</dbReference>
<name>A0A3A1YBK3_9GAMM</name>
<keyword evidence="20" id="KW-1185">Reference proteome</keyword>
<accession>A0A3A1YBK3</accession>
<keyword evidence="7 15" id="KW-0235">DNA replication</keyword>
<dbReference type="Gene3D" id="3.30.420.10">
    <property type="entry name" value="Ribonuclease H-like superfamily/Ribonuclease H"/>
    <property type="match status" value="1"/>
</dbReference>
<evidence type="ECO:0000256" key="7">
    <source>
        <dbReference type="ARBA" id="ARBA00022705"/>
    </source>
</evidence>
<gene>
    <name evidence="15" type="primary">polA</name>
    <name evidence="19" type="ORF">CJP74_01585</name>
</gene>
<comment type="similarity">
    <text evidence="1 15">Belongs to the DNA polymerase type-A family.</text>
</comment>
<dbReference type="NCBIfam" id="NF004397">
    <property type="entry name" value="PRK05755.1"/>
    <property type="match status" value="1"/>
</dbReference>
<dbReference type="RefSeq" id="WP_119496529.1">
    <property type="nucleotide sequence ID" value="NZ_NRJH01000013.1"/>
</dbReference>
<dbReference type="SMART" id="SM00279">
    <property type="entry name" value="HhH2"/>
    <property type="match status" value="1"/>
</dbReference>
<dbReference type="FunFam" id="1.10.150.20:FF:000002">
    <property type="entry name" value="DNA polymerase I"/>
    <property type="match status" value="1"/>
</dbReference>
<dbReference type="GO" id="GO:0003887">
    <property type="term" value="F:DNA-directed DNA polymerase activity"/>
    <property type="evidence" value="ECO:0007669"/>
    <property type="project" value="UniProtKB-UniRule"/>
</dbReference>
<dbReference type="InterPro" id="IPR008918">
    <property type="entry name" value="HhH2"/>
</dbReference>
<evidence type="ECO:0000313" key="19">
    <source>
        <dbReference type="EMBL" id="RIY33584.1"/>
    </source>
</evidence>
<evidence type="ECO:0000256" key="16">
    <source>
        <dbReference type="SAM" id="Coils"/>
    </source>
</evidence>
<dbReference type="SMART" id="SM00482">
    <property type="entry name" value="POLAc"/>
    <property type="match status" value="1"/>
</dbReference>
<dbReference type="AlphaFoldDB" id="A0A3A1YBK3"/>
<dbReference type="PANTHER" id="PTHR10133:SF27">
    <property type="entry name" value="DNA POLYMERASE NU"/>
    <property type="match status" value="1"/>
</dbReference>
<dbReference type="InterPro" id="IPR036397">
    <property type="entry name" value="RNaseH_sf"/>
</dbReference>
<dbReference type="GO" id="GO:0003677">
    <property type="term" value="F:DNA binding"/>
    <property type="evidence" value="ECO:0007669"/>
    <property type="project" value="UniProtKB-UniRule"/>
</dbReference>
<comment type="function">
    <text evidence="15">In addition to polymerase activity, this DNA polymerase exhibits 5'-3' exonuclease activity.</text>
</comment>
<dbReference type="Pfam" id="PF02739">
    <property type="entry name" value="5_3_exonuc_N"/>
    <property type="match status" value="1"/>
</dbReference>
<evidence type="ECO:0000256" key="5">
    <source>
        <dbReference type="ARBA" id="ARBA00022679"/>
    </source>
</evidence>
<dbReference type="Gene3D" id="3.40.50.1010">
    <property type="entry name" value="5'-nuclease"/>
    <property type="match status" value="1"/>
</dbReference>
<dbReference type="EC" id="2.7.7.7" evidence="3 14"/>
<keyword evidence="9 15" id="KW-0227">DNA damage</keyword>
<dbReference type="Proteomes" id="UP000266258">
    <property type="component" value="Unassembled WGS sequence"/>
</dbReference>
<evidence type="ECO:0000256" key="12">
    <source>
        <dbReference type="ARBA" id="ARBA00023204"/>
    </source>
</evidence>
<dbReference type="CDD" id="cd09898">
    <property type="entry name" value="H3TH_53EXO"/>
    <property type="match status" value="1"/>
</dbReference>
<dbReference type="SUPFAM" id="SSF56672">
    <property type="entry name" value="DNA/RNA polymerases"/>
    <property type="match status" value="1"/>
</dbReference>
<evidence type="ECO:0000256" key="15">
    <source>
        <dbReference type="RuleBase" id="RU004460"/>
    </source>
</evidence>
<dbReference type="GO" id="GO:0008409">
    <property type="term" value="F:5'-3' exonuclease activity"/>
    <property type="evidence" value="ECO:0007669"/>
    <property type="project" value="UniProtKB-UniRule"/>
</dbReference>
<organism evidence="19 20">
    <name type="scientific">Psittacicella melopsittaci</name>
    <dbReference type="NCBI Taxonomy" id="2028576"/>
    <lineage>
        <taxon>Bacteria</taxon>
        <taxon>Pseudomonadati</taxon>
        <taxon>Pseudomonadota</taxon>
        <taxon>Gammaproteobacteria</taxon>
        <taxon>Pasteurellales</taxon>
        <taxon>Psittacicellaceae</taxon>
        <taxon>Psittacicella</taxon>
    </lineage>
</organism>
<evidence type="ECO:0000313" key="20">
    <source>
        <dbReference type="Proteomes" id="UP000266258"/>
    </source>
</evidence>
<feature type="domain" description="5'-3' exonuclease" evidence="17">
    <location>
        <begin position="3"/>
        <end position="270"/>
    </location>
</feature>
<evidence type="ECO:0000256" key="2">
    <source>
        <dbReference type="ARBA" id="ARBA00011541"/>
    </source>
</evidence>
<evidence type="ECO:0000256" key="13">
    <source>
        <dbReference type="ARBA" id="ARBA00049244"/>
    </source>
</evidence>
<comment type="caution">
    <text evidence="19">The sequence shown here is derived from an EMBL/GenBank/DDBJ whole genome shotgun (WGS) entry which is preliminary data.</text>
</comment>
<dbReference type="Gene3D" id="3.30.70.370">
    <property type="match status" value="1"/>
</dbReference>
<dbReference type="InterPro" id="IPR002421">
    <property type="entry name" value="5-3_exonuclease"/>
</dbReference>
<keyword evidence="12 15" id="KW-0234">DNA repair</keyword>
<evidence type="ECO:0000256" key="6">
    <source>
        <dbReference type="ARBA" id="ARBA00022695"/>
    </source>
</evidence>
<reference evidence="19 20" key="1">
    <citation type="submission" date="2017-08" db="EMBL/GenBank/DDBJ databases">
        <title>Reclassification of Bisgaard taxon 37 and 44.</title>
        <authorList>
            <person name="Christensen H."/>
        </authorList>
    </citation>
    <scope>NUCLEOTIDE SEQUENCE [LARGE SCALE GENOMIC DNA]</scope>
    <source>
        <strain evidence="19 20">B96_4</strain>
    </source>
</reference>
<protein>
    <recommendedName>
        <fullName evidence="4 14">DNA polymerase I</fullName>
        <ecNumber evidence="3 14">2.7.7.7</ecNumber>
    </recommendedName>
</protein>
<evidence type="ECO:0000256" key="11">
    <source>
        <dbReference type="ARBA" id="ARBA00023125"/>
    </source>
</evidence>
<dbReference type="SUPFAM" id="SSF88723">
    <property type="entry name" value="PIN domain-like"/>
    <property type="match status" value="1"/>
</dbReference>
<evidence type="ECO:0000256" key="9">
    <source>
        <dbReference type="ARBA" id="ARBA00022763"/>
    </source>
</evidence>
<comment type="catalytic activity">
    <reaction evidence="13 15">
        <text>DNA(n) + a 2'-deoxyribonucleoside 5'-triphosphate = DNA(n+1) + diphosphate</text>
        <dbReference type="Rhea" id="RHEA:22508"/>
        <dbReference type="Rhea" id="RHEA-COMP:17339"/>
        <dbReference type="Rhea" id="RHEA-COMP:17340"/>
        <dbReference type="ChEBI" id="CHEBI:33019"/>
        <dbReference type="ChEBI" id="CHEBI:61560"/>
        <dbReference type="ChEBI" id="CHEBI:173112"/>
        <dbReference type="EC" id="2.7.7.7"/>
    </reaction>
</comment>
<dbReference type="InterPro" id="IPR018320">
    <property type="entry name" value="DNA_polymerase_1"/>
</dbReference>
<keyword evidence="5 15" id="KW-0808">Transferase</keyword>
<dbReference type="Pfam" id="PF00476">
    <property type="entry name" value="DNA_pol_A"/>
    <property type="match status" value="1"/>
</dbReference>
<keyword evidence="10 15" id="KW-0239">DNA-directed DNA polymerase</keyword>
<dbReference type="InterPro" id="IPR043502">
    <property type="entry name" value="DNA/RNA_pol_sf"/>
</dbReference>
<dbReference type="OrthoDB" id="9806424at2"/>
<dbReference type="Pfam" id="PF01367">
    <property type="entry name" value="5_3_exonuc"/>
    <property type="match status" value="1"/>
</dbReference>
<comment type="subunit">
    <text evidence="2">Single-chain monomer with multiple functions.</text>
</comment>
<evidence type="ECO:0000256" key="3">
    <source>
        <dbReference type="ARBA" id="ARBA00012417"/>
    </source>
</evidence>
<keyword evidence="11 15" id="KW-0238">DNA-binding</keyword>
<evidence type="ECO:0000256" key="1">
    <source>
        <dbReference type="ARBA" id="ARBA00007705"/>
    </source>
</evidence>
<evidence type="ECO:0000259" key="17">
    <source>
        <dbReference type="SMART" id="SM00475"/>
    </source>
</evidence>
<evidence type="ECO:0000256" key="4">
    <source>
        <dbReference type="ARBA" id="ARBA00020311"/>
    </source>
</evidence>
<dbReference type="EMBL" id="NRJH01000013">
    <property type="protein sequence ID" value="RIY33584.1"/>
    <property type="molecule type" value="Genomic_DNA"/>
</dbReference>
<evidence type="ECO:0000256" key="8">
    <source>
        <dbReference type="ARBA" id="ARBA00022722"/>
    </source>
</evidence>
<dbReference type="SUPFAM" id="SSF47807">
    <property type="entry name" value="5' to 3' exonuclease, C-terminal subdomain"/>
    <property type="match status" value="1"/>
</dbReference>
<dbReference type="PANTHER" id="PTHR10133">
    <property type="entry name" value="DNA POLYMERASE I"/>
    <property type="match status" value="1"/>
</dbReference>
<keyword evidence="16" id="KW-0175">Coiled coil</keyword>
<proteinExistence type="inferred from homology"/>
<dbReference type="NCBIfam" id="TIGR00593">
    <property type="entry name" value="pola"/>
    <property type="match status" value="1"/>
</dbReference>
<feature type="coiled-coil region" evidence="16">
    <location>
        <begin position="653"/>
        <end position="687"/>
    </location>
</feature>
<dbReference type="PRINTS" id="PR00868">
    <property type="entry name" value="DNAPOLI"/>
</dbReference>
<sequence>MQDKFLYIVDGTALIFRNYHASLSYFLNSSYHDTAALSGTITSLNSYIGKVDPTNIVVVFDPKGGSFRNEIYSEYKQNRSKPDPQLLWQIERIPELIKALGFPVLIVPGYEADDVIGTIAKYHSERGVEVLIESKDKDFVQLIDENISLADTQNDSLYDFKNGDRKFGVPIANTIDFLAICGDKIDNIPGIKGVGEKTAAGLINTYGGLEQIYQAIDEDRFTTQVGNLKPETLKKKMLASREEAFLSYKLATINTQAPVGDISLENLVMQKPDVTRVLDLLEEYELFRIRNSFIEGRLTCLACTEESLAPEVDAYLKTHTLKEAKSRTSLSKFEVKELTPELAEQILTTGKYPDGTPLVAASSRKGAGASKGATKASKSDYKPTAEDKALFANTQPFTGDFSDFKEGVVYHNLELHVEPYSQDDQVADFRQQLATSALGQALAQAQQVSIMLEKNPLHNTPVVLNILVEGGKLEKVSSKSGRSIYSERQLFSLQFAGDSRFIDKVKNDEFITPTYQAFCQAFGQQVFVPLLSQTTIPVLTANLKDLAHEFDLTIAQVNAVGTNVHDLRLVGYTRNSAIKDNSLANLASVYCALEFAPIKYLKTRVDLPAVLSTCQDSTIFMPLFYRLCHQTIASQLYTKMEQPLWKYLYTMEVNGILVDLANLEAIKADLEEQISALEEQVYALAGTKFNINSPKQTADILYNQLLLEDPTGKGSTAAETLVQLEHEIIEPLLSYRSLTTILGSHVAPLIELALANPERKIHTTFLQTQTVTGRLSSQEPNLQNVPATAGIAQRIRASFIAPPGYKMVSLDYSQIELRVSASLSQDEHMLAGFNQDEDIHARTASKIFNVPLEQVTRAQRQIAKAINFGLNYGKTAFSLSTELGISRQEASSYINEYFASYPRIKDFINQTIDKATARKFIETLEGRVIPLPLIDSSVRAVAEAEKRNATNYPIQGSAAEIIKLAMIELQKEIMTCMPEVISHLQIHDELVFSIPEALVDKYLAQIKQVMETSVSLPGVKLKVEATVGEHWSK</sequence>
<dbReference type="InterPro" id="IPR001098">
    <property type="entry name" value="DNA-dir_DNA_pol_A_palm_dom"/>
</dbReference>